<keyword evidence="13" id="KW-1185">Reference proteome</keyword>
<name>A0A8J5QKG4_9ASCO</name>
<gene>
    <name evidence="12" type="ORF">J8A68_002888</name>
</gene>
<comment type="cofactor">
    <cofactor evidence="2">
        <name>Zn(2+)</name>
        <dbReference type="ChEBI" id="CHEBI:29105"/>
    </cofactor>
</comment>
<evidence type="ECO:0000256" key="10">
    <source>
        <dbReference type="ARBA" id="ARBA00023049"/>
    </source>
</evidence>
<sequence length="498" mass="55531">MASKDITRALKYAQEFVDFVNLSPTPYHAVSTVKSHLKAAGFSELHERTNWQTSSTKLERGGKYYVTRNGSSLIAFTIGQKFENGNGISVVGAHTDSPCLRIKPISNKTSEGFIQVGVEQYGGLIAHSWFDRDLSIAGRVYVNENGNFVPKLVKIDKPLLRIPTLAIHLDREVNTKFEFNKETKLVPIAGQVALDKNEQAKEEEEKKKESTSCADDPDLQLSPEQFESIQNVISRHNQSLIELIAKELGVETTQIEDFELVLFDHQKSTIGGLNDEFIFSPRLDNLVSCFCGTRGLIESSEDLSQQRGIQLISLFDHEEIGSRSAQGADSTFLPDIIKRLAKFDFNGNGNVDYFYETMAKSFLLSSDMAHGVHPNYGDKYEAQNRPELNKGPVIKINANQRYATNSPGIVLLKKVADRAQVPLQLFVVRNDSPCGSTIGPILSAKLGIRTLDLGNPQLSMHSIRETGGTFDIEKLSDLFKSFFENYAELEEKILCDKL</sequence>
<dbReference type="Pfam" id="PF02127">
    <property type="entry name" value="Peptidase_M18"/>
    <property type="match status" value="1"/>
</dbReference>
<keyword evidence="6" id="KW-0645">Protease</keyword>
<proteinExistence type="inferred from homology"/>
<evidence type="ECO:0000256" key="1">
    <source>
        <dbReference type="ARBA" id="ARBA00001335"/>
    </source>
</evidence>
<evidence type="ECO:0000256" key="11">
    <source>
        <dbReference type="SAM" id="MobiDB-lite"/>
    </source>
</evidence>
<organism evidence="12 13">
    <name type="scientific">[Candida] subhashii</name>
    <dbReference type="NCBI Taxonomy" id="561895"/>
    <lineage>
        <taxon>Eukaryota</taxon>
        <taxon>Fungi</taxon>
        <taxon>Dikarya</taxon>
        <taxon>Ascomycota</taxon>
        <taxon>Saccharomycotina</taxon>
        <taxon>Pichiomycetes</taxon>
        <taxon>Debaryomycetaceae</taxon>
        <taxon>Spathaspora</taxon>
    </lineage>
</organism>
<dbReference type="OrthoDB" id="9880441at2759"/>
<evidence type="ECO:0000256" key="2">
    <source>
        <dbReference type="ARBA" id="ARBA00001947"/>
    </source>
</evidence>
<evidence type="ECO:0000256" key="6">
    <source>
        <dbReference type="ARBA" id="ARBA00022670"/>
    </source>
</evidence>
<protein>
    <recommendedName>
        <fullName evidence="4">aspartyl aminopeptidase</fullName>
        <ecNumber evidence="4">3.4.11.21</ecNumber>
    </recommendedName>
</protein>
<dbReference type="GO" id="GO:0070006">
    <property type="term" value="F:metalloaminopeptidase activity"/>
    <property type="evidence" value="ECO:0007669"/>
    <property type="project" value="TreeGrafter"/>
</dbReference>
<dbReference type="GO" id="GO:0006508">
    <property type="term" value="P:proteolysis"/>
    <property type="evidence" value="ECO:0007669"/>
    <property type="project" value="UniProtKB-KW"/>
</dbReference>
<dbReference type="Proteomes" id="UP000694255">
    <property type="component" value="Unassembled WGS sequence"/>
</dbReference>
<dbReference type="PANTHER" id="PTHR28570">
    <property type="entry name" value="ASPARTYL AMINOPEPTIDASE"/>
    <property type="match status" value="1"/>
</dbReference>
<dbReference type="EC" id="3.4.11.21" evidence="4"/>
<evidence type="ECO:0000313" key="13">
    <source>
        <dbReference type="Proteomes" id="UP000694255"/>
    </source>
</evidence>
<dbReference type="RefSeq" id="XP_049263871.1">
    <property type="nucleotide sequence ID" value="XM_049406685.1"/>
</dbReference>
<dbReference type="NCBIfam" id="NF002759">
    <property type="entry name" value="PRK02813.1"/>
    <property type="match status" value="1"/>
</dbReference>
<evidence type="ECO:0000256" key="5">
    <source>
        <dbReference type="ARBA" id="ARBA00022438"/>
    </source>
</evidence>
<feature type="region of interest" description="Disordered" evidence="11">
    <location>
        <begin position="196"/>
        <end position="220"/>
    </location>
</feature>
<dbReference type="CDD" id="cd05658">
    <property type="entry name" value="M18_DAP"/>
    <property type="match status" value="1"/>
</dbReference>
<comment type="catalytic activity">
    <reaction evidence="1">
        <text>Release of an N-terminal aspartate or glutamate from a peptide, with a preference for aspartate.</text>
        <dbReference type="EC" id="3.4.11.21"/>
    </reaction>
</comment>
<evidence type="ECO:0000256" key="7">
    <source>
        <dbReference type="ARBA" id="ARBA00022723"/>
    </source>
</evidence>
<accession>A0A8J5QKG4</accession>
<feature type="compositionally biased region" description="Basic and acidic residues" evidence="11">
    <location>
        <begin position="196"/>
        <end position="210"/>
    </location>
</feature>
<dbReference type="GO" id="GO:0000324">
    <property type="term" value="C:fungal-type vacuole"/>
    <property type="evidence" value="ECO:0007669"/>
    <property type="project" value="TreeGrafter"/>
</dbReference>
<comment type="caution">
    <text evidence="12">The sequence shown here is derived from an EMBL/GenBank/DDBJ whole genome shotgun (WGS) entry which is preliminary data.</text>
</comment>
<dbReference type="GeneID" id="73469689"/>
<keyword evidence="9" id="KW-0862">Zinc</keyword>
<evidence type="ECO:0000256" key="9">
    <source>
        <dbReference type="ARBA" id="ARBA00022833"/>
    </source>
</evidence>
<reference evidence="12 13" key="1">
    <citation type="journal article" date="2021" name="DNA Res.">
        <title>Genome analysis of Candida subhashii reveals its hybrid nature and dual mitochondrial genome conformations.</title>
        <authorList>
            <person name="Mixao V."/>
            <person name="Hegedusova E."/>
            <person name="Saus E."/>
            <person name="Pryszcz L.P."/>
            <person name="Cillingova A."/>
            <person name="Nosek J."/>
            <person name="Gabaldon T."/>
        </authorList>
    </citation>
    <scope>NUCLEOTIDE SEQUENCE [LARGE SCALE GENOMIC DNA]</scope>
    <source>
        <strain evidence="12 13">CBS 10753</strain>
    </source>
</reference>
<dbReference type="EMBL" id="JAGSYN010000125">
    <property type="protein sequence ID" value="KAG7663639.1"/>
    <property type="molecule type" value="Genomic_DNA"/>
</dbReference>
<keyword evidence="7" id="KW-0479">Metal-binding</keyword>
<evidence type="ECO:0000256" key="4">
    <source>
        <dbReference type="ARBA" id="ARBA00011965"/>
    </source>
</evidence>
<keyword evidence="8" id="KW-0378">Hydrolase</keyword>
<dbReference type="GO" id="GO:0008270">
    <property type="term" value="F:zinc ion binding"/>
    <property type="evidence" value="ECO:0007669"/>
    <property type="project" value="InterPro"/>
</dbReference>
<evidence type="ECO:0000256" key="3">
    <source>
        <dbReference type="ARBA" id="ARBA00008290"/>
    </source>
</evidence>
<dbReference type="FunFam" id="2.30.250.10:FF:000001">
    <property type="entry name" value="Aspartyl aminopeptidase 1"/>
    <property type="match status" value="1"/>
</dbReference>
<evidence type="ECO:0000256" key="8">
    <source>
        <dbReference type="ARBA" id="ARBA00022801"/>
    </source>
</evidence>
<keyword evidence="5" id="KW-0031">Aminopeptidase</keyword>
<dbReference type="InterPro" id="IPR001948">
    <property type="entry name" value="Peptidase_M18"/>
</dbReference>
<evidence type="ECO:0000313" key="12">
    <source>
        <dbReference type="EMBL" id="KAG7663639.1"/>
    </source>
</evidence>
<comment type="similarity">
    <text evidence="3">Belongs to the peptidase M18 family.</text>
</comment>
<keyword evidence="10" id="KW-0482">Metalloprotease</keyword>
<dbReference type="AlphaFoldDB" id="A0A8J5QKG4"/>
<dbReference type="PANTHER" id="PTHR28570:SF3">
    <property type="entry name" value="ASPARTYL AMINOPEPTIDASE"/>
    <property type="match status" value="1"/>
</dbReference>